<feature type="non-terminal residue" evidence="1">
    <location>
        <position position="1"/>
    </location>
</feature>
<name>A0A381X779_9ZZZZ</name>
<dbReference type="EMBL" id="UINC01014012">
    <property type="protein sequence ID" value="SVA60073.1"/>
    <property type="molecule type" value="Genomic_DNA"/>
</dbReference>
<evidence type="ECO:0008006" key="2">
    <source>
        <dbReference type="Google" id="ProtNLM"/>
    </source>
</evidence>
<accession>A0A381X779</accession>
<dbReference type="AlphaFoldDB" id="A0A381X779"/>
<proteinExistence type="predicted"/>
<gene>
    <name evidence="1" type="ORF">METZ01_LOCUS112927</name>
</gene>
<sequence length="304" mass="35576">VINNCFKTILSPFRYILNLTRPLRRKRHSLKRKLTDLEKITQSLVKIFSWDIHQKILAEPRYMEAKRLLISGFKAFSQNEEDGIIQEIFCRIGITNKNFIEIGVGNGLENNTLYLFLQGWRGLWIEGNSDYIDQINEKFLSYLNNGSLIVEHAWVKKDNINQLIKKNGLSKEIDLLSLDIDGNDYHVLEAIEPLEARVIILEYNPKYRPPVKWVMKYNPDHSFDGSVYYGASLKSFEILLAKKGYKLVGCNLYGVNAFFVREDLVKNHFLDDYSAENHYEPDRLFLRSWMLPLHVENFGSFETK</sequence>
<protein>
    <recommendedName>
        <fullName evidence="2">Methyltransferase FkbM domain-containing protein</fullName>
    </recommendedName>
</protein>
<evidence type="ECO:0000313" key="1">
    <source>
        <dbReference type="EMBL" id="SVA60073.1"/>
    </source>
</evidence>
<reference evidence="1" key="1">
    <citation type="submission" date="2018-05" db="EMBL/GenBank/DDBJ databases">
        <authorList>
            <person name="Lanie J.A."/>
            <person name="Ng W.-L."/>
            <person name="Kazmierczak K.M."/>
            <person name="Andrzejewski T.M."/>
            <person name="Davidsen T.M."/>
            <person name="Wayne K.J."/>
            <person name="Tettelin H."/>
            <person name="Glass J.I."/>
            <person name="Rusch D."/>
            <person name="Podicherti R."/>
            <person name="Tsui H.-C.T."/>
            <person name="Winkler M.E."/>
        </authorList>
    </citation>
    <scope>NUCLEOTIDE SEQUENCE</scope>
</reference>
<organism evidence="1">
    <name type="scientific">marine metagenome</name>
    <dbReference type="NCBI Taxonomy" id="408172"/>
    <lineage>
        <taxon>unclassified sequences</taxon>
        <taxon>metagenomes</taxon>
        <taxon>ecological metagenomes</taxon>
    </lineage>
</organism>